<protein>
    <recommendedName>
        <fullName evidence="1">Transposase-associated domain-containing protein</fullName>
    </recommendedName>
</protein>
<comment type="caution">
    <text evidence="2">The sequence shown here is derived from an EMBL/GenBank/DDBJ whole genome shotgun (WGS) entry which is preliminary data.</text>
</comment>
<dbReference type="OrthoDB" id="1932595at2759"/>
<name>A0A843XEL7_COLES</name>
<keyword evidence="3" id="KW-1185">Reference proteome</keyword>
<reference evidence="2" key="1">
    <citation type="submission" date="2017-07" db="EMBL/GenBank/DDBJ databases">
        <title>Taro Niue Genome Assembly and Annotation.</title>
        <authorList>
            <person name="Atibalentja N."/>
            <person name="Keating K."/>
            <person name="Fields C.J."/>
        </authorList>
    </citation>
    <scope>NUCLEOTIDE SEQUENCE</scope>
    <source>
        <strain evidence="2">Niue_2</strain>
        <tissue evidence="2">Leaf</tissue>
    </source>
</reference>
<evidence type="ECO:0000259" key="1">
    <source>
        <dbReference type="Pfam" id="PF13963"/>
    </source>
</evidence>
<dbReference type="Proteomes" id="UP000652761">
    <property type="component" value="Unassembled WGS sequence"/>
</dbReference>
<feature type="non-terminal residue" evidence="2">
    <location>
        <position position="1"/>
    </location>
</feature>
<dbReference type="InterPro" id="IPR029480">
    <property type="entry name" value="Transpos_assoc"/>
</dbReference>
<evidence type="ECO:0000313" key="3">
    <source>
        <dbReference type="Proteomes" id="UP000652761"/>
    </source>
</evidence>
<sequence>MQVLVFTVYRLWHSGGLQIYASVGVYDYFEMAGVDKSWMNVTDRLDPMYEKGVEELLDFAFHEDRRSFRHGDNRQLIQCPCKKCCNGLKFTRYEVKTHLICDEILLHYTNWVCHGEEPVGDISSKEINEEEQQMTADNTI</sequence>
<dbReference type="Pfam" id="PF13963">
    <property type="entry name" value="Transpos_assoc"/>
    <property type="match status" value="1"/>
</dbReference>
<dbReference type="EMBL" id="NMUH01007681">
    <property type="protein sequence ID" value="MQM17670.1"/>
    <property type="molecule type" value="Genomic_DNA"/>
</dbReference>
<feature type="domain" description="Transposase-associated" evidence="1">
    <location>
        <begin position="36"/>
        <end position="116"/>
    </location>
</feature>
<gene>
    <name evidence="2" type="ORF">Taro_050646</name>
</gene>
<accession>A0A843XEL7</accession>
<dbReference type="AlphaFoldDB" id="A0A843XEL7"/>
<organism evidence="2 3">
    <name type="scientific">Colocasia esculenta</name>
    <name type="common">Wild taro</name>
    <name type="synonym">Arum esculentum</name>
    <dbReference type="NCBI Taxonomy" id="4460"/>
    <lineage>
        <taxon>Eukaryota</taxon>
        <taxon>Viridiplantae</taxon>
        <taxon>Streptophyta</taxon>
        <taxon>Embryophyta</taxon>
        <taxon>Tracheophyta</taxon>
        <taxon>Spermatophyta</taxon>
        <taxon>Magnoliopsida</taxon>
        <taxon>Liliopsida</taxon>
        <taxon>Araceae</taxon>
        <taxon>Aroideae</taxon>
        <taxon>Colocasieae</taxon>
        <taxon>Colocasia</taxon>
    </lineage>
</organism>
<proteinExistence type="predicted"/>
<evidence type="ECO:0000313" key="2">
    <source>
        <dbReference type="EMBL" id="MQM17670.1"/>
    </source>
</evidence>